<evidence type="ECO:0000313" key="2">
    <source>
        <dbReference type="EMBL" id="GMM59459.1"/>
    </source>
</evidence>
<evidence type="ECO:0000259" key="1">
    <source>
        <dbReference type="Pfam" id="PF00582"/>
    </source>
</evidence>
<dbReference type="SUPFAM" id="SSF52402">
    <property type="entry name" value="Adenine nucleotide alpha hydrolases-like"/>
    <property type="match status" value="1"/>
</dbReference>
<name>A0ABQ6P4X1_9SPHN</name>
<feature type="domain" description="UspA" evidence="1">
    <location>
        <begin position="8"/>
        <end position="118"/>
    </location>
</feature>
<dbReference type="Gene3D" id="3.40.50.12370">
    <property type="match status" value="1"/>
</dbReference>
<proteinExistence type="predicted"/>
<dbReference type="RefSeq" id="WP_317973317.1">
    <property type="nucleotide sequence ID" value="NZ_BTFW01000001.1"/>
</dbReference>
<evidence type="ECO:0000313" key="3">
    <source>
        <dbReference type="Proteomes" id="UP001187221"/>
    </source>
</evidence>
<protein>
    <submittedName>
        <fullName evidence="2">Universal stress protein</fullName>
    </submittedName>
</protein>
<dbReference type="InterPro" id="IPR006016">
    <property type="entry name" value="UspA"/>
</dbReference>
<comment type="caution">
    <text evidence="2">The sequence shown here is derived from an EMBL/GenBank/DDBJ whole genome shotgun (WGS) entry which is preliminary data.</text>
</comment>
<dbReference type="Pfam" id="PF00582">
    <property type="entry name" value="Usp"/>
    <property type="match status" value="1"/>
</dbReference>
<gene>
    <name evidence="2" type="ORF">NUTIK01_02360</name>
</gene>
<organism evidence="2 3">
    <name type="scientific">Novosphingobium pituita</name>
    <dbReference type="NCBI Taxonomy" id="3056842"/>
    <lineage>
        <taxon>Bacteria</taxon>
        <taxon>Pseudomonadati</taxon>
        <taxon>Pseudomonadota</taxon>
        <taxon>Alphaproteobacteria</taxon>
        <taxon>Sphingomonadales</taxon>
        <taxon>Sphingomonadaceae</taxon>
        <taxon>Novosphingobium</taxon>
    </lineage>
</organism>
<accession>A0ABQ6P4X1</accession>
<dbReference type="Proteomes" id="UP001187221">
    <property type="component" value="Unassembled WGS sequence"/>
</dbReference>
<dbReference type="EMBL" id="BTFW01000001">
    <property type="protein sequence ID" value="GMM59459.1"/>
    <property type="molecule type" value="Genomic_DNA"/>
</dbReference>
<sequence>MSEERIYLVIMDETPESALALRFAARRAVRTGGGVHILALVPRQEFVVFGAIQATIEQEARDRAEILATTAAGSLASESGLAPLISVRQGDGPQVVREYLKDHPEVSALVLGAAAESNPGPLTTHFATHAGALPCVLMIVPGGVSDDVIDAVS</sequence>
<reference evidence="2 3" key="1">
    <citation type="submission" date="2023-06" db="EMBL/GenBank/DDBJ databases">
        <title>Draft genome sequence of Novosphingobium sp. strain IK01.</title>
        <authorList>
            <person name="Hatamoto M."/>
            <person name="Ikarashi T."/>
            <person name="Yamaguchi T."/>
        </authorList>
    </citation>
    <scope>NUCLEOTIDE SEQUENCE [LARGE SCALE GENOMIC DNA]</scope>
    <source>
        <strain evidence="2 3">IK01</strain>
    </source>
</reference>
<keyword evidence="3" id="KW-1185">Reference proteome</keyword>